<keyword evidence="3" id="KW-1185">Reference proteome</keyword>
<dbReference type="OrthoDB" id="6151406at2759"/>
<accession>A0A6I9NXC3</accession>
<evidence type="ECO:0000313" key="3">
    <source>
        <dbReference type="Proteomes" id="UP000504611"/>
    </source>
</evidence>
<organism evidence="3 4">
    <name type="scientific">Notothenia coriiceps</name>
    <name type="common">black rockcod</name>
    <dbReference type="NCBI Taxonomy" id="8208"/>
    <lineage>
        <taxon>Eukaryota</taxon>
        <taxon>Metazoa</taxon>
        <taxon>Chordata</taxon>
        <taxon>Craniata</taxon>
        <taxon>Vertebrata</taxon>
        <taxon>Euteleostomi</taxon>
        <taxon>Actinopterygii</taxon>
        <taxon>Neopterygii</taxon>
        <taxon>Teleostei</taxon>
        <taxon>Neoteleostei</taxon>
        <taxon>Acanthomorphata</taxon>
        <taxon>Eupercaria</taxon>
        <taxon>Perciformes</taxon>
        <taxon>Notothenioidei</taxon>
        <taxon>Nototheniidae</taxon>
        <taxon>Notothenia</taxon>
    </lineage>
</organism>
<sequence length="258" mass="28699">MRFYKSDNLHPCSSWGTMTGSTCTITRSWLSGVFWCESETGQFSNAVNITMENYDIILNDDRRELTISAVSKSDEGFYKCKRRDSADGWTSPESWFSVKLAASGPGKDSQFPILLIVVLLCGVSLIILLLLFLYRYRKSKDSCYSRSQRTNQGPATDHMINQDETNQREYASVLQDNACLYATVRGPEEPANDEYTDVTYSVVQLKNISKKGKKNEPEDCVYSHVQMASAAGKSSPAPADETVYSELKPGTALGKNAA</sequence>
<dbReference type="KEGG" id="ncc:104956809"/>
<evidence type="ECO:0000256" key="2">
    <source>
        <dbReference type="SAM" id="Phobius"/>
    </source>
</evidence>
<feature type="region of interest" description="Disordered" evidence="1">
    <location>
        <begin position="230"/>
        <end position="258"/>
    </location>
</feature>
<evidence type="ECO:0000313" key="4">
    <source>
        <dbReference type="RefSeq" id="XP_010782654.1"/>
    </source>
</evidence>
<dbReference type="GeneID" id="104956809"/>
<gene>
    <name evidence="4" type="primary">LOC104956809</name>
</gene>
<feature type="transmembrane region" description="Helical" evidence="2">
    <location>
        <begin position="113"/>
        <end position="134"/>
    </location>
</feature>
<dbReference type="RefSeq" id="XP_010782654.1">
    <property type="nucleotide sequence ID" value="XM_010784352.1"/>
</dbReference>
<evidence type="ECO:0000256" key="1">
    <source>
        <dbReference type="SAM" id="MobiDB-lite"/>
    </source>
</evidence>
<dbReference type="SUPFAM" id="SSF48726">
    <property type="entry name" value="Immunoglobulin"/>
    <property type="match status" value="1"/>
</dbReference>
<keyword evidence="2" id="KW-0812">Transmembrane</keyword>
<name>A0A6I9NXC3_9TELE</name>
<dbReference type="AlphaFoldDB" id="A0A6I9NXC3"/>
<proteinExistence type="predicted"/>
<protein>
    <submittedName>
        <fullName evidence="4">Uncharacterized protein isoform X1</fullName>
    </submittedName>
</protein>
<keyword evidence="2" id="KW-0472">Membrane</keyword>
<reference evidence="4" key="1">
    <citation type="submission" date="2025-08" db="UniProtKB">
        <authorList>
            <consortium name="RefSeq"/>
        </authorList>
    </citation>
    <scope>IDENTIFICATION</scope>
    <source>
        <tissue evidence="4">Muscle</tissue>
    </source>
</reference>
<keyword evidence="2" id="KW-1133">Transmembrane helix</keyword>
<dbReference type="InterPro" id="IPR036179">
    <property type="entry name" value="Ig-like_dom_sf"/>
</dbReference>
<dbReference type="Proteomes" id="UP000504611">
    <property type="component" value="Unplaced"/>
</dbReference>
<feature type="compositionally biased region" description="Low complexity" evidence="1">
    <location>
        <begin position="230"/>
        <end position="239"/>
    </location>
</feature>